<keyword evidence="2" id="KW-1185">Reference proteome</keyword>
<name>A0ABM1EKK9_PRICU</name>
<organism evidence="2 3">
    <name type="scientific">Priapulus caudatus</name>
    <name type="common">Priapulid worm</name>
    <dbReference type="NCBI Taxonomy" id="37621"/>
    <lineage>
        <taxon>Eukaryota</taxon>
        <taxon>Metazoa</taxon>
        <taxon>Ecdysozoa</taxon>
        <taxon>Scalidophora</taxon>
        <taxon>Priapulida</taxon>
        <taxon>Priapulimorpha</taxon>
        <taxon>Priapulimorphida</taxon>
        <taxon>Priapulidae</taxon>
        <taxon>Priapulus</taxon>
    </lineage>
</organism>
<dbReference type="InterPro" id="IPR026117">
    <property type="entry name" value="Par-4"/>
</dbReference>
<proteinExistence type="predicted"/>
<accession>A0ABM1EKK9</accession>
<dbReference type="RefSeq" id="XP_014672730.1">
    <property type="nucleotide sequence ID" value="XM_014817244.1"/>
</dbReference>
<feature type="compositionally biased region" description="Polar residues" evidence="1">
    <location>
        <begin position="98"/>
        <end position="121"/>
    </location>
</feature>
<evidence type="ECO:0000313" key="2">
    <source>
        <dbReference type="Proteomes" id="UP000695022"/>
    </source>
</evidence>
<dbReference type="GeneID" id="106813172"/>
<dbReference type="PANTHER" id="PTHR15093:SF1">
    <property type="entry name" value="PRKC APOPTOSIS WT1 REGULATOR PROTEIN"/>
    <property type="match status" value="1"/>
</dbReference>
<reference evidence="3" key="1">
    <citation type="submission" date="2025-08" db="UniProtKB">
        <authorList>
            <consortium name="RefSeq"/>
        </authorList>
    </citation>
    <scope>IDENTIFICATION</scope>
</reference>
<gene>
    <name evidence="3" type="primary">LOC106813172</name>
</gene>
<evidence type="ECO:0000313" key="3">
    <source>
        <dbReference type="RefSeq" id="XP_014672730.1"/>
    </source>
</evidence>
<dbReference type="PANTHER" id="PTHR15093">
    <property type="entry name" value="PROSTATE APOPTOSIS RESPONSE PROTEIN PAR-4"/>
    <property type="match status" value="1"/>
</dbReference>
<evidence type="ECO:0000256" key="1">
    <source>
        <dbReference type="SAM" id="MobiDB-lite"/>
    </source>
</evidence>
<feature type="compositionally biased region" description="Basic residues" evidence="1">
    <location>
        <begin position="134"/>
        <end position="145"/>
    </location>
</feature>
<sequence length="225" mass="25037">MASGCLTDELENDNNVCDYDYAYDEYEDCTQTASNRCESVVEALSPRFKPKIANKLNNGINFNELSQISLDKHNSDKENCAMQIGLPPHMPIDDEQTDQTTNDSYNASNSRESPGRSTGLRSNDKRGRPTNARKEKRRMREKRRSTGVVHLHMSTESTGEEEDGAKIVTVETKQNTQTNEVISSGNVETCEVRCALSQNLRQMITGSCAKVLIAFIIGLLTSMSS</sequence>
<dbReference type="Proteomes" id="UP000695022">
    <property type="component" value="Unplaced"/>
</dbReference>
<feature type="region of interest" description="Disordered" evidence="1">
    <location>
        <begin position="80"/>
        <end position="162"/>
    </location>
</feature>
<protein>
    <submittedName>
        <fullName evidence="3">Uncharacterized protein LOC106813172</fullName>
    </submittedName>
</protein>